<dbReference type="Pfam" id="PF14995">
    <property type="entry name" value="TMEM107"/>
    <property type="match status" value="1"/>
</dbReference>
<reference evidence="8" key="2">
    <citation type="submission" date="2025-09" db="UniProtKB">
        <authorList>
            <consortium name="Ensembl"/>
        </authorList>
    </citation>
    <scope>IDENTIFICATION</scope>
</reference>
<comment type="subcellular location">
    <subcellularLocation>
        <location evidence="1">Membrane</location>
        <topology evidence="1">Multi-pass membrane protein</topology>
    </subcellularLocation>
</comment>
<evidence type="ECO:0000256" key="7">
    <source>
        <dbReference type="SAM" id="Phobius"/>
    </source>
</evidence>
<evidence type="ECO:0000256" key="5">
    <source>
        <dbReference type="ARBA" id="ARBA00022989"/>
    </source>
</evidence>
<evidence type="ECO:0000256" key="6">
    <source>
        <dbReference type="ARBA" id="ARBA00023136"/>
    </source>
</evidence>
<keyword evidence="4" id="KW-0970">Cilium biogenesis/degradation</keyword>
<dbReference type="GO" id="GO:1905515">
    <property type="term" value="P:non-motile cilium assembly"/>
    <property type="evidence" value="ECO:0007669"/>
    <property type="project" value="TreeGrafter"/>
</dbReference>
<keyword evidence="3 7" id="KW-0812">Transmembrane</keyword>
<feature type="transmembrane region" description="Helical" evidence="7">
    <location>
        <begin position="90"/>
        <end position="108"/>
    </location>
</feature>
<accession>A0A8C4NI77</accession>
<organism evidence="8 9">
    <name type="scientific">Eptatretus burgeri</name>
    <name type="common">Inshore hagfish</name>
    <dbReference type="NCBI Taxonomy" id="7764"/>
    <lineage>
        <taxon>Eukaryota</taxon>
        <taxon>Metazoa</taxon>
        <taxon>Chordata</taxon>
        <taxon>Craniata</taxon>
        <taxon>Vertebrata</taxon>
        <taxon>Cyclostomata</taxon>
        <taxon>Myxini</taxon>
        <taxon>Myxiniformes</taxon>
        <taxon>Myxinidae</taxon>
        <taxon>Eptatretinae</taxon>
        <taxon>Eptatretus</taxon>
    </lineage>
</organism>
<evidence type="ECO:0000256" key="4">
    <source>
        <dbReference type="ARBA" id="ARBA00022794"/>
    </source>
</evidence>
<dbReference type="PANTHER" id="PTHR34341">
    <property type="entry name" value="TRANSMEMBRANE PROTEIN 107"/>
    <property type="match status" value="1"/>
</dbReference>
<dbReference type="InterPro" id="IPR029248">
    <property type="entry name" value="TMEM107"/>
</dbReference>
<keyword evidence="5 7" id="KW-1133">Transmembrane helix</keyword>
<reference evidence="8" key="1">
    <citation type="submission" date="2025-08" db="UniProtKB">
        <authorList>
            <consortium name="Ensembl"/>
        </authorList>
    </citation>
    <scope>IDENTIFICATION</scope>
</reference>
<protein>
    <recommendedName>
        <fullName evidence="2">Transmembrane protein 107</fullName>
    </recommendedName>
</protein>
<sequence length="145" mass="16054">MQSFPCLSFGPGSLFQATEGRPGAPRSSFSPGRITTLFPSLARLEAHCPTPSSFFSTLLTVGLWLSMAFLCIELLGFFIGASMFHTSQSLLSLCLHTCASISLSLFVTRQWDSWTFWFIFVFCSAFPATTELFLLASMLSKRKIL</sequence>
<dbReference type="Ensembl" id="ENSEBUT00000003662.1">
    <property type="protein sequence ID" value="ENSEBUP00000003294.1"/>
    <property type="gene ID" value="ENSEBUG00000002397.1"/>
</dbReference>
<dbReference type="GO" id="GO:1904491">
    <property type="term" value="P:protein localization to ciliary transition zone"/>
    <property type="evidence" value="ECO:0007669"/>
    <property type="project" value="TreeGrafter"/>
</dbReference>
<keyword evidence="6 7" id="KW-0472">Membrane</keyword>
<evidence type="ECO:0000313" key="8">
    <source>
        <dbReference type="Ensembl" id="ENSEBUP00000003294.1"/>
    </source>
</evidence>
<dbReference type="AlphaFoldDB" id="A0A8C4NI77"/>
<name>A0A8C4NI77_EPTBU</name>
<proteinExistence type="predicted"/>
<evidence type="ECO:0000256" key="3">
    <source>
        <dbReference type="ARBA" id="ARBA00022692"/>
    </source>
</evidence>
<evidence type="ECO:0000313" key="9">
    <source>
        <dbReference type="Proteomes" id="UP000694388"/>
    </source>
</evidence>
<feature type="transmembrane region" description="Helical" evidence="7">
    <location>
        <begin position="114"/>
        <end position="136"/>
    </location>
</feature>
<feature type="transmembrane region" description="Helical" evidence="7">
    <location>
        <begin position="54"/>
        <end position="78"/>
    </location>
</feature>
<dbReference type="GO" id="GO:0036038">
    <property type="term" value="C:MKS complex"/>
    <property type="evidence" value="ECO:0007669"/>
    <property type="project" value="TreeGrafter"/>
</dbReference>
<evidence type="ECO:0000256" key="1">
    <source>
        <dbReference type="ARBA" id="ARBA00004141"/>
    </source>
</evidence>
<dbReference type="Proteomes" id="UP000694388">
    <property type="component" value="Unplaced"/>
</dbReference>
<keyword evidence="9" id="KW-1185">Reference proteome</keyword>
<evidence type="ECO:0000256" key="2">
    <source>
        <dbReference type="ARBA" id="ARBA00015652"/>
    </source>
</evidence>
<dbReference type="GO" id="GO:0016020">
    <property type="term" value="C:membrane"/>
    <property type="evidence" value="ECO:0007669"/>
    <property type="project" value="UniProtKB-SubCell"/>
</dbReference>
<dbReference type="PANTHER" id="PTHR34341:SF1">
    <property type="entry name" value="TRANSMEMBRANE PROTEIN 107"/>
    <property type="match status" value="1"/>
</dbReference>